<feature type="domain" description="Major facilitator superfamily (MFS) profile" evidence="7">
    <location>
        <begin position="17"/>
        <end position="520"/>
    </location>
</feature>
<dbReference type="PANTHER" id="PTHR23505:SF79">
    <property type="entry name" value="PROTEIN SPINSTER"/>
    <property type="match status" value="1"/>
</dbReference>
<feature type="transmembrane region" description="Helical" evidence="6">
    <location>
        <begin position="383"/>
        <end position="402"/>
    </location>
</feature>
<keyword evidence="5 6" id="KW-0472">Membrane</keyword>
<organism evidence="8 9">
    <name type="scientific">SAR86 cluster bacterium</name>
    <dbReference type="NCBI Taxonomy" id="2030880"/>
    <lineage>
        <taxon>Bacteria</taxon>
        <taxon>Pseudomonadati</taxon>
        <taxon>Pseudomonadota</taxon>
        <taxon>Gammaproteobacteria</taxon>
        <taxon>SAR86 cluster</taxon>
    </lineage>
</organism>
<feature type="transmembrane region" description="Helical" evidence="6">
    <location>
        <begin position="55"/>
        <end position="72"/>
    </location>
</feature>
<evidence type="ECO:0000313" key="8">
    <source>
        <dbReference type="EMBL" id="MBL6811536.1"/>
    </source>
</evidence>
<dbReference type="InterPro" id="IPR020846">
    <property type="entry name" value="MFS_dom"/>
</dbReference>
<reference evidence="8" key="1">
    <citation type="submission" date="2020-10" db="EMBL/GenBank/DDBJ databases">
        <title>Microbiome of the Black Sea water column analyzed by genome centric metagenomics.</title>
        <authorList>
            <person name="Cabello-Yeves P.J."/>
            <person name="Callieri C."/>
            <person name="Picazo A."/>
            <person name="Mehrshad M."/>
            <person name="Haro-Moreno J.M."/>
            <person name="Roda-Garcia J."/>
            <person name="Dzembekova N."/>
            <person name="Slabakova V."/>
            <person name="Slabakova N."/>
            <person name="Moncheva S."/>
            <person name="Rodriguez-Valera F."/>
        </authorList>
    </citation>
    <scope>NUCLEOTIDE SEQUENCE</scope>
    <source>
        <strain evidence="8">BS307-5m-G49</strain>
    </source>
</reference>
<dbReference type="Pfam" id="PF07690">
    <property type="entry name" value="MFS_1"/>
    <property type="match status" value="1"/>
</dbReference>
<evidence type="ECO:0000256" key="1">
    <source>
        <dbReference type="ARBA" id="ARBA00004141"/>
    </source>
</evidence>
<dbReference type="AlphaFoldDB" id="A0A937HYK0"/>
<keyword evidence="3 6" id="KW-0812">Transmembrane</keyword>
<dbReference type="InterPro" id="IPR011701">
    <property type="entry name" value="MFS"/>
</dbReference>
<comment type="caution">
    <text evidence="8">The sequence shown here is derived from an EMBL/GenBank/DDBJ whole genome shotgun (WGS) entry which is preliminary data.</text>
</comment>
<feature type="transmembrane region" description="Helical" evidence="6">
    <location>
        <begin position="108"/>
        <end position="130"/>
    </location>
</feature>
<evidence type="ECO:0000256" key="5">
    <source>
        <dbReference type="ARBA" id="ARBA00023136"/>
    </source>
</evidence>
<dbReference type="Gene3D" id="1.20.1250.20">
    <property type="entry name" value="MFS general substrate transporter like domains"/>
    <property type="match status" value="2"/>
</dbReference>
<dbReference type="PROSITE" id="PS50850">
    <property type="entry name" value="MFS"/>
    <property type="match status" value="1"/>
</dbReference>
<protein>
    <submittedName>
        <fullName evidence="8">MFS transporter</fullName>
    </submittedName>
</protein>
<dbReference type="InterPro" id="IPR044770">
    <property type="entry name" value="MFS_spinster-like"/>
</dbReference>
<name>A0A937HYK0_9GAMM</name>
<comment type="subcellular location">
    <subcellularLocation>
        <location evidence="1">Membrane</location>
        <topology evidence="1">Multi-pass membrane protein</topology>
    </subcellularLocation>
</comment>
<feature type="transmembrane region" description="Helical" evidence="6">
    <location>
        <begin position="142"/>
        <end position="165"/>
    </location>
</feature>
<accession>A0A937HYK0</accession>
<dbReference type="EMBL" id="JADHQC010000004">
    <property type="protein sequence ID" value="MBL6811536.1"/>
    <property type="molecule type" value="Genomic_DNA"/>
</dbReference>
<dbReference type="GO" id="GO:0022857">
    <property type="term" value="F:transmembrane transporter activity"/>
    <property type="evidence" value="ECO:0007669"/>
    <property type="project" value="InterPro"/>
</dbReference>
<feature type="transmembrane region" description="Helical" evidence="6">
    <location>
        <begin position="185"/>
        <end position="204"/>
    </location>
</feature>
<feature type="transmembrane region" description="Helical" evidence="6">
    <location>
        <begin position="312"/>
        <end position="338"/>
    </location>
</feature>
<dbReference type="CDD" id="cd17328">
    <property type="entry name" value="MFS_spinster_like"/>
    <property type="match status" value="1"/>
</dbReference>
<feature type="transmembrane region" description="Helical" evidence="6">
    <location>
        <begin position="84"/>
        <end position="102"/>
    </location>
</feature>
<evidence type="ECO:0000256" key="3">
    <source>
        <dbReference type="ARBA" id="ARBA00022692"/>
    </source>
</evidence>
<dbReference type="Proteomes" id="UP000744438">
    <property type="component" value="Unassembled WGS sequence"/>
</dbReference>
<evidence type="ECO:0000259" key="7">
    <source>
        <dbReference type="PROSITE" id="PS50850"/>
    </source>
</evidence>
<evidence type="ECO:0000256" key="2">
    <source>
        <dbReference type="ARBA" id="ARBA00022448"/>
    </source>
</evidence>
<dbReference type="GO" id="GO:0016020">
    <property type="term" value="C:membrane"/>
    <property type="evidence" value="ECO:0007669"/>
    <property type="project" value="UniProtKB-SubCell"/>
</dbReference>
<feature type="transmembrane region" description="Helical" evidence="6">
    <location>
        <begin position="448"/>
        <end position="472"/>
    </location>
</feature>
<dbReference type="SUPFAM" id="SSF103473">
    <property type="entry name" value="MFS general substrate transporter"/>
    <property type="match status" value="1"/>
</dbReference>
<keyword evidence="2" id="KW-0813">Transport</keyword>
<feature type="transmembrane region" description="Helical" evidence="6">
    <location>
        <begin position="275"/>
        <end position="292"/>
    </location>
</feature>
<evidence type="ECO:0000256" key="6">
    <source>
        <dbReference type="SAM" id="Phobius"/>
    </source>
</evidence>
<dbReference type="PANTHER" id="PTHR23505">
    <property type="entry name" value="SPINSTER"/>
    <property type="match status" value="1"/>
</dbReference>
<keyword evidence="4 6" id="KW-1133">Transmembrane helix</keyword>
<sequence length="532" mass="57826">MNNPSIPEVGGRSAKFALILLVIVYVFNFIDRQILTILAEDLKADLNISDSDIGFLYGTAFAVFYSVVGIPMGKLADTWNRKNLISLGLAFWSLMTFLSGTAKSFLSLSIYRFGVGIGESSASPASYSLLSDYFSPKVRATVLSIYASGLYIGSGIGIFIGGLIVDNWNEAFPIISEAPFGLKGWQVAFMAVGLPGILLALITWQIKEPPRGLSEGLTETKKENPLRAAFGELVGLTPVGLLQAENIQKELIRNFVLLIFVLSGAYWLIQTTGDYLQWIAFGIGFYVVCNWIQGLRIRDKVAFELMFKSKALLLGLLAFPFITFVTYALGAFGPAFYIRNFGMTASEVGVIYGLITAFGSMVGVIGGGFVGDKLREKYINGKLYLIMASALGTAITGLGFLYSPEANISFAWKFFYHVSSTAWLGCAASTVTELVLPRLRAVASAFFILMLSMGGLALGPYLTGMLSDIYTIQFLTEGMNKSMAEAISLKQALAQSLIVLLVPIVLLGFACRFLKKDEDNLFAKARNLGEAI</sequence>
<gene>
    <name evidence="8" type="ORF">ISQ63_01475</name>
</gene>
<feature type="transmembrane region" description="Helical" evidence="6">
    <location>
        <begin position="414"/>
        <end position="436"/>
    </location>
</feature>
<evidence type="ECO:0000313" key="9">
    <source>
        <dbReference type="Proteomes" id="UP000744438"/>
    </source>
</evidence>
<feature type="transmembrane region" description="Helical" evidence="6">
    <location>
        <begin position="16"/>
        <end position="35"/>
    </location>
</feature>
<feature type="transmembrane region" description="Helical" evidence="6">
    <location>
        <begin position="350"/>
        <end position="371"/>
    </location>
</feature>
<evidence type="ECO:0000256" key="4">
    <source>
        <dbReference type="ARBA" id="ARBA00022989"/>
    </source>
</evidence>
<dbReference type="InterPro" id="IPR036259">
    <property type="entry name" value="MFS_trans_sf"/>
</dbReference>
<feature type="transmembrane region" description="Helical" evidence="6">
    <location>
        <begin position="492"/>
        <end position="514"/>
    </location>
</feature>
<proteinExistence type="predicted"/>
<feature type="transmembrane region" description="Helical" evidence="6">
    <location>
        <begin position="251"/>
        <end position="269"/>
    </location>
</feature>